<organism evidence="15 16">
    <name type="scientific">Salarias fasciatus</name>
    <name type="common">Jewelled blenny</name>
    <name type="synonym">Blennius fasciatus</name>
    <dbReference type="NCBI Taxonomy" id="181472"/>
    <lineage>
        <taxon>Eukaryota</taxon>
        <taxon>Metazoa</taxon>
        <taxon>Chordata</taxon>
        <taxon>Craniata</taxon>
        <taxon>Vertebrata</taxon>
        <taxon>Euteleostomi</taxon>
        <taxon>Actinopterygii</taxon>
        <taxon>Neopterygii</taxon>
        <taxon>Teleostei</taxon>
        <taxon>Neoteleostei</taxon>
        <taxon>Acanthomorphata</taxon>
        <taxon>Ovalentaria</taxon>
        <taxon>Blenniimorphae</taxon>
        <taxon>Blenniiformes</taxon>
        <taxon>Blennioidei</taxon>
        <taxon>Blenniidae</taxon>
        <taxon>Salariinae</taxon>
        <taxon>Salarias</taxon>
    </lineage>
</organism>
<dbReference type="InterPro" id="IPR020834">
    <property type="entry name" value="LipOase_CS"/>
</dbReference>
<keyword evidence="8" id="KW-0443">Lipid metabolism</keyword>
<dbReference type="Gene3D" id="3.10.450.60">
    <property type="match status" value="1"/>
</dbReference>
<keyword evidence="16" id="KW-1185">Reference proteome</keyword>
<dbReference type="SUPFAM" id="SSF49723">
    <property type="entry name" value="Lipase/lipooxygenase domain (PLAT/LH2 domain)"/>
    <property type="match status" value="1"/>
</dbReference>
<dbReference type="OrthoDB" id="407298at2759"/>
<dbReference type="PRINTS" id="PR00467">
    <property type="entry name" value="MAMLPOXGNASE"/>
</dbReference>
<evidence type="ECO:0000313" key="15">
    <source>
        <dbReference type="Ensembl" id="ENSSFAP00005028084.1"/>
    </source>
</evidence>
<comment type="caution">
    <text evidence="12">Lacks conserved residue(s) required for the propagation of feature annotation.</text>
</comment>
<dbReference type="GeneID" id="115402406"/>
<dbReference type="InterPro" id="IPR001885">
    <property type="entry name" value="LipOase_mml"/>
</dbReference>
<dbReference type="Gene3D" id="2.60.60.20">
    <property type="entry name" value="PLAT/LH2 domain"/>
    <property type="match status" value="1"/>
</dbReference>
<dbReference type="InterPro" id="IPR000907">
    <property type="entry name" value="LipOase"/>
</dbReference>
<feature type="binding site" evidence="10">
    <location>
        <position position="39"/>
    </location>
    <ligand>
        <name>Ca(2+)</name>
        <dbReference type="ChEBI" id="CHEBI:29108"/>
        <label>2</label>
    </ligand>
</feature>
<dbReference type="OMA" id="DHRRNEL"/>
<dbReference type="RefSeq" id="XP_029966797.1">
    <property type="nucleotide sequence ID" value="XM_030110937.1"/>
</dbReference>
<evidence type="ECO:0000256" key="5">
    <source>
        <dbReference type="ARBA" id="ARBA00022723"/>
    </source>
</evidence>
<feature type="domain" description="PLAT" evidence="13">
    <location>
        <begin position="2"/>
        <end position="119"/>
    </location>
</feature>
<evidence type="ECO:0000256" key="12">
    <source>
        <dbReference type="PROSITE-ProRule" id="PRU00152"/>
    </source>
</evidence>
<reference evidence="15" key="3">
    <citation type="submission" date="2025-09" db="UniProtKB">
        <authorList>
            <consortium name="Ensembl"/>
        </authorList>
    </citation>
    <scope>IDENTIFICATION</scope>
</reference>
<evidence type="ECO:0000259" key="13">
    <source>
        <dbReference type="PROSITE" id="PS50095"/>
    </source>
</evidence>
<gene>
    <name evidence="15" type="primary">LOC115402406</name>
</gene>
<feature type="binding site" evidence="9">
    <location>
        <position position="367"/>
    </location>
    <ligand>
        <name>Fe cation</name>
        <dbReference type="ChEBI" id="CHEBI:24875"/>
        <note>catalytic</note>
    </ligand>
</feature>
<evidence type="ECO:0000259" key="14">
    <source>
        <dbReference type="PROSITE" id="PS51393"/>
    </source>
</evidence>
<feature type="domain" description="Lipoxygenase" evidence="14">
    <location>
        <begin position="119"/>
        <end position="669"/>
    </location>
</feature>
<accession>A0A672HGK7</accession>
<dbReference type="GO" id="GO:0016702">
    <property type="term" value="F:oxidoreductase activity, acting on single donors with incorporation of molecular oxygen, incorporation of two atoms of oxygen"/>
    <property type="evidence" value="ECO:0007669"/>
    <property type="project" value="InterPro"/>
</dbReference>
<dbReference type="GO" id="GO:0005737">
    <property type="term" value="C:cytoplasm"/>
    <property type="evidence" value="ECO:0007669"/>
    <property type="project" value="UniProtKB-SubCell"/>
</dbReference>
<comment type="similarity">
    <text evidence="3">Belongs to the lipoxygenase family.</text>
</comment>
<evidence type="ECO:0000256" key="2">
    <source>
        <dbReference type="ARBA" id="ARBA00005189"/>
    </source>
</evidence>
<evidence type="ECO:0000256" key="4">
    <source>
        <dbReference type="ARBA" id="ARBA00022490"/>
    </source>
</evidence>
<reference evidence="15" key="2">
    <citation type="submission" date="2025-08" db="UniProtKB">
        <authorList>
            <consortium name="Ensembl"/>
        </authorList>
    </citation>
    <scope>IDENTIFICATION</scope>
</reference>
<evidence type="ECO:0000256" key="1">
    <source>
        <dbReference type="ARBA" id="ARBA00004496"/>
    </source>
</evidence>
<dbReference type="SMART" id="SM00308">
    <property type="entry name" value="LH2"/>
    <property type="match status" value="1"/>
</dbReference>
<comment type="cofactor">
    <cofactor evidence="9">
        <name>Fe cation</name>
        <dbReference type="ChEBI" id="CHEBI:24875"/>
    </cofactor>
    <text evidence="9">Binds 1 Fe cation per subunit.</text>
</comment>
<dbReference type="PROSITE" id="PS51393">
    <property type="entry name" value="LIPOXYGENASE_3"/>
    <property type="match status" value="1"/>
</dbReference>
<dbReference type="InParanoid" id="A0A672HGK7"/>
<feature type="binding site" evidence="9">
    <location>
        <position position="669"/>
    </location>
    <ligand>
        <name>Fe cation</name>
        <dbReference type="ChEBI" id="CHEBI:24875"/>
        <note>catalytic</note>
    </ligand>
</feature>
<protein>
    <submittedName>
        <fullName evidence="15">Hydroperoxide isomerase ALOXE3-like</fullName>
    </submittedName>
</protein>
<evidence type="ECO:0000256" key="9">
    <source>
        <dbReference type="PIRSR" id="PIRSR601885-1"/>
    </source>
</evidence>
<reference evidence="15" key="1">
    <citation type="submission" date="2019-06" db="EMBL/GenBank/DDBJ databases">
        <authorList>
            <consortium name="Wellcome Sanger Institute Data Sharing"/>
        </authorList>
    </citation>
    <scope>NUCLEOTIDE SEQUENCE [LARGE SCALE GENOMIC DNA]</scope>
</reference>
<keyword evidence="5 9" id="KW-0479">Metal-binding</keyword>
<dbReference type="SUPFAM" id="SSF48484">
    <property type="entry name" value="Lipoxigenase"/>
    <property type="match status" value="1"/>
</dbReference>
<evidence type="ECO:0000256" key="7">
    <source>
        <dbReference type="ARBA" id="ARBA00023002"/>
    </source>
</evidence>
<keyword evidence="10" id="KW-0106">Calcium</keyword>
<keyword evidence="9" id="KW-0408">Iron</keyword>
<dbReference type="InterPro" id="IPR013819">
    <property type="entry name" value="LipOase_C"/>
</dbReference>
<feature type="binding site" evidence="9">
    <location>
        <position position="546"/>
    </location>
    <ligand>
        <name>Fe cation</name>
        <dbReference type="ChEBI" id="CHEBI:24875"/>
        <note>catalytic</note>
    </ligand>
</feature>
<dbReference type="PANTHER" id="PTHR11771">
    <property type="entry name" value="LIPOXYGENASE"/>
    <property type="match status" value="1"/>
</dbReference>
<feature type="binding site" evidence="9">
    <location>
        <position position="372"/>
    </location>
    <ligand>
        <name>Fe cation</name>
        <dbReference type="ChEBI" id="CHEBI:24875"/>
        <note>catalytic</note>
    </ligand>
</feature>
<feature type="binding site" evidence="10">
    <location>
        <position position="40"/>
    </location>
    <ligand>
        <name>Ca(2+)</name>
        <dbReference type="ChEBI" id="CHEBI:29108"/>
        <label>2</label>
    </ligand>
</feature>
<dbReference type="InterPro" id="IPR036392">
    <property type="entry name" value="PLAT/LH2_dom_sf"/>
</dbReference>
<dbReference type="AlphaFoldDB" id="A0A672HGK7"/>
<evidence type="ECO:0000256" key="10">
    <source>
        <dbReference type="PIRSR" id="PIRSR601885-2"/>
    </source>
</evidence>
<dbReference type="Pfam" id="PF01477">
    <property type="entry name" value="PLAT"/>
    <property type="match status" value="1"/>
</dbReference>
<keyword evidence="6" id="KW-0223">Dioxygenase</keyword>
<evidence type="ECO:0000313" key="16">
    <source>
        <dbReference type="Proteomes" id="UP000472267"/>
    </source>
</evidence>
<keyword evidence="4" id="KW-0963">Cytoplasm</keyword>
<sequence length="669" mass="76580">MAEYKLEVTTGTMKYAGTMDYIHATLFGTEGQSERTELDNFGFDALSGMTRTYTIKTTTSLGKLLLLKVEKDPFFILSEDEWYCSKIVVTTPEGEAILFPCYRWISRGELVELRGGKAMKVFEDDCPLLIDHRKKELTSKKRLYQWAITDEKIPHRIHYTDIDELPAEVRFSLSKEHEIRFTKKLTGVELLFKGMAGSTEQWESFEDIKDIFCCRKTPMSDYVAEHWQADEFFGYQFLNGTNPSVIKRCSELPPNFPVTEEMVKPFLQEGSSLKEEMKKGNIFICDQKIMDKIPTREYDGKPLQAAAGLCLFYMNPENKLMPIAIQLHQQPSEQNPIFLPSDSETDWLLAKIFVKSADAMEYQAIYHLMGTHFLAEVFAVAALRSFPVIHPLYKFLIPHFRYTLHINTLSRTILFGHKGALNTSTLGYEGMTELIRRGLSEMTYSSLCLPENITARGLESVPNFYYRDDGLKLWNIINSFVRKVVEHFYPSDNDVVKDTELQDWISEIFTHGFLANKLAGFPTTFDAVEEVVKFITMLIFTVTAQHAALNNGQFDFLSWMPNGSLLTRRPPPTTKGQSSVETILETFPNIGETVKFAAQAVVLSEKYSDMVLLGAYTEEWFQEPALKQMIKEFQADLSNLTDIITVRNSELELPYTYLSPTEIENSVTI</sequence>
<dbReference type="PROSITE" id="PS00081">
    <property type="entry name" value="LIPOXYGENASE_2"/>
    <property type="match status" value="1"/>
</dbReference>
<keyword evidence="7" id="KW-0560">Oxidoreductase</keyword>
<dbReference type="InterPro" id="IPR001024">
    <property type="entry name" value="PLAT/LH2_dom"/>
</dbReference>
<dbReference type="InterPro" id="IPR036226">
    <property type="entry name" value="LipOase_C_sf"/>
</dbReference>
<dbReference type="PROSITE" id="PS50095">
    <property type="entry name" value="PLAT"/>
    <property type="match status" value="1"/>
</dbReference>
<dbReference type="GO" id="GO:0005506">
    <property type="term" value="F:iron ion binding"/>
    <property type="evidence" value="ECO:0007669"/>
    <property type="project" value="InterPro"/>
</dbReference>
<dbReference type="Proteomes" id="UP000472267">
    <property type="component" value="Chromosome 15"/>
</dbReference>
<dbReference type="Ensembl" id="ENSSFAT00005029145.1">
    <property type="protein sequence ID" value="ENSSFAP00005028084.1"/>
    <property type="gene ID" value="ENSSFAG00005014331.1"/>
</dbReference>
<comment type="pathway">
    <text evidence="2">Lipid metabolism.</text>
</comment>
<dbReference type="Gene3D" id="1.20.245.10">
    <property type="entry name" value="Lipoxygenase-1, Domain 5"/>
    <property type="match status" value="1"/>
</dbReference>
<name>A0A672HGK7_SALFA</name>
<proteinExistence type="inferred from homology"/>
<feature type="site" description="Essential for stabilizing binding to COTL1" evidence="11">
    <location>
        <position position="104"/>
    </location>
</feature>
<dbReference type="Pfam" id="PF00305">
    <property type="entry name" value="Lipoxygenase"/>
    <property type="match status" value="1"/>
</dbReference>
<evidence type="ECO:0000256" key="8">
    <source>
        <dbReference type="ARBA" id="ARBA00023098"/>
    </source>
</evidence>
<evidence type="ECO:0000256" key="11">
    <source>
        <dbReference type="PIRSR" id="PIRSR601885-3"/>
    </source>
</evidence>
<feature type="binding site" evidence="10">
    <location>
        <position position="80"/>
    </location>
    <ligand>
        <name>Ca(2+)</name>
        <dbReference type="ChEBI" id="CHEBI:29108"/>
        <label>1</label>
    </ligand>
</feature>
<comment type="subcellular location">
    <subcellularLocation>
        <location evidence="1">Cytoplasm</location>
    </subcellularLocation>
</comment>
<feature type="binding site" evidence="10">
    <location>
        <position position="17"/>
    </location>
    <ligand>
        <name>Ca(2+)</name>
        <dbReference type="ChEBI" id="CHEBI:29108"/>
        <label>1</label>
    </ligand>
</feature>
<evidence type="ECO:0000256" key="6">
    <source>
        <dbReference type="ARBA" id="ARBA00022964"/>
    </source>
</evidence>
<evidence type="ECO:0000256" key="3">
    <source>
        <dbReference type="ARBA" id="ARBA00009419"/>
    </source>
</evidence>
<dbReference type="GO" id="GO:0034440">
    <property type="term" value="P:lipid oxidation"/>
    <property type="evidence" value="ECO:0007669"/>
    <property type="project" value="InterPro"/>
</dbReference>
<dbReference type="PRINTS" id="PR00087">
    <property type="entry name" value="LIPOXYGENASE"/>
</dbReference>